<keyword evidence="2" id="KW-0378">Hydrolase</keyword>
<dbReference type="RefSeq" id="WP_263798415.1">
    <property type="nucleotide sequence ID" value="NZ_AP027141.1"/>
</dbReference>
<reference evidence="2 3" key="1">
    <citation type="submission" date="2022-12" db="EMBL/GenBank/DDBJ databases">
        <title>Microbacterium terricola strain KV-448 chromosome, complete genome.</title>
        <authorList>
            <person name="Oshima T."/>
            <person name="Moriya T."/>
            <person name="Bessho Y."/>
        </authorList>
    </citation>
    <scope>NUCLEOTIDE SEQUENCE [LARGE SCALE GENOMIC DNA]</scope>
    <source>
        <strain evidence="2 3">KV-448</strain>
    </source>
</reference>
<dbReference type="InterPro" id="IPR029058">
    <property type="entry name" value="AB_hydrolase_fold"/>
</dbReference>
<accession>A0ABM8DZG8</accession>
<dbReference type="Proteomes" id="UP001317779">
    <property type="component" value="Chromosome"/>
</dbReference>
<dbReference type="InterPro" id="IPR046879">
    <property type="entry name" value="KANL3/Tex30_Abhydrolase"/>
</dbReference>
<organism evidence="2 3">
    <name type="scientific">Microbacterium terricola</name>
    <dbReference type="NCBI Taxonomy" id="344163"/>
    <lineage>
        <taxon>Bacteria</taxon>
        <taxon>Bacillati</taxon>
        <taxon>Actinomycetota</taxon>
        <taxon>Actinomycetes</taxon>
        <taxon>Micrococcales</taxon>
        <taxon>Microbacteriaceae</taxon>
        <taxon>Microbacterium</taxon>
    </lineage>
</organism>
<dbReference type="InterPro" id="IPR026555">
    <property type="entry name" value="NSL3/Tex30"/>
</dbReference>
<dbReference type="Gene3D" id="3.40.50.1820">
    <property type="entry name" value="alpha/beta hydrolase"/>
    <property type="match status" value="1"/>
</dbReference>
<feature type="domain" description="KANL3/Tex30 alpha/beta hydrolase-like" evidence="1">
    <location>
        <begin position="31"/>
        <end position="201"/>
    </location>
</feature>
<sequence length="227" mass="23382">MTRTDVRITVALPAGDVDVSATLETPDEPWAVLALAHGAGAGMQHPFLVGFAAALRAHGVATMRFAFPYAEAGRRMPGPAAHAVSTWAAVADHLRGAVDAPLFAAGKSYGGRMASVAAAEGAIDPAGLVYLGYPLHPPGRPDAPRVAHLPAIGQPQLFLSGEADPFAAPPEQVIDAVATCRDATLVWVPGGHSFEVKGRKQPAAEVGAGVAPRVVEWMRGVAQRPAA</sequence>
<evidence type="ECO:0000313" key="3">
    <source>
        <dbReference type="Proteomes" id="UP001317779"/>
    </source>
</evidence>
<dbReference type="SUPFAM" id="SSF53474">
    <property type="entry name" value="alpha/beta-Hydrolases"/>
    <property type="match status" value="1"/>
</dbReference>
<dbReference type="Pfam" id="PF20408">
    <property type="entry name" value="Abhydrolase_11"/>
    <property type="match status" value="1"/>
</dbReference>
<evidence type="ECO:0000313" key="2">
    <source>
        <dbReference type="EMBL" id="BDV30999.1"/>
    </source>
</evidence>
<dbReference type="EMBL" id="AP027141">
    <property type="protein sequence ID" value="BDV30999.1"/>
    <property type="molecule type" value="Genomic_DNA"/>
</dbReference>
<gene>
    <name evidence="2" type="ORF">Microterr_16590</name>
</gene>
<evidence type="ECO:0000259" key="1">
    <source>
        <dbReference type="Pfam" id="PF20408"/>
    </source>
</evidence>
<dbReference type="PANTHER" id="PTHR13136:SF11">
    <property type="entry name" value="TESTIS-EXPRESSED PROTEIN 30"/>
    <property type="match status" value="1"/>
</dbReference>
<dbReference type="GO" id="GO:0016787">
    <property type="term" value="F:hydrolase activity"/>
    <property type="evidence" value="ECO:0007669"/>
    <property type="project" value="UniProtKB-KW"/>
</dbReference>
<name>A0ABM8DZG8_9MICO</name>
<dbReference type="PANTHER" id="PTHR13136">
    <property type="entry name" value="TESTIS DEVELOPMENT PROTEIN PRTD"/>
    <property type="match status" value="1"/>
</dbReference>
<protein>
    <submittedName>
        <fullName evidence="2">Alpha/beta hydrolase</fullName>
    </submittedName>
</protein>
<proteinExistence type="predicted"/>
<keyword evidence="3" id="KW-1185">Reference proteome</keyword>